<dbReference type="GO" id="GO:0030288">
    <property type="term" value="C:outer membrane-bounded periplasmic space"/>
    <property type="evidence" value="ECO:0007669"/>
    <property type="project" value="TreeGrafter"/>
</dbReference>
<evidence type="ECO:0000256" key="15">
    <source>
        <dbReference type="ARBA" id="ARBA00034000"/>
    </source>
</evidence>
<accession>A0A0G1BKS2</accession>
<protein>
    <submittedName>
        <fullName evidence="20">Penicillin-binding protein, 1A family</fullName>
    </submittedName>
</protein>
<dbReference type="InterPro" id="IPR023346">
    <property type="entry name" value="Lysozyme-like_dom_sf"/>
</dbReference>
<dbReference type="InterPro" id="IPR012338">
    <property type="entry name" value="Beta-lactam/transpept-like"/>
</dbReference>
<dbReference type="InterPro" id="IPR001460">
    <property type="entry name" value="PCN-bd_Tpept"/>
</dbReference>
<comment type="similarity">
    <text evidence="3">In the N-terminal section; belongs to the glycosyltransferase 51 family.</text>
</comment>
<comment type="catalytic activity">
    <reaction evidence="16">
        <text>[GlcNAc-(1-&gt;4)-Mur2Ac(oyl-L-Ala-gamma-D-Glu-L-Lys-D-Ala-D-Ala)](n)-di-trans,octa-cis-undecaprenyl diphosphate + beta-D-GlcNAc-(1-&gt;4)-Mur2Ac(oyl-L-Ala-gamma-D-Glu-L-Lys-D-Ala-D-Ala)-di-trans,octa-cis-undecaprenyl diphosphate = [GlcNAc-(1-&gt;4)-Mur2Ac(oyl-L-Ala-gamma-D-Glu-L-Lys-D-Ala-D-Ala)](n+1)-di-trans,octa-cis-undecaprenyl diphosphate + di-trans,octa-cis-undecaprenyl diphosphate + H(+)</text>
        <dbReference type="Rhea" id="RHEA:23708"/>
        <dbReference type="Rhea" id="RHEA-COMP:9602"/>
        <dbReference type="Rhea" id="RHEA-COMP:9603"/>
        <dbReference type="ChEBI" id="CHEBI:15378"/>
        <dbReference type="ChEBI" id="CHEBI:58405"/>
        <dbReference type="ChEBI" id="CHEBI:60033"/>
        <dbReference type="ChEBI" id="CHEBI:78435"/>
        <dbReference type="EC" id="2.4.99.28"/>
    </reaction>
</comment>
<keyword evidence="13" id="KW-0511">Multifunctional enzyme</keyword>
<feature type="domain" description="Glycosyl transferase family 51" evidence="19">
    <location>
        <begin position="114"/>
        <end position="287"/>
    </location>
</feature>
<dbReference type="GO" id="GO:0071555">
    <property type="term" value="P:cell wall organization"/>
    <property type="evidence" value="ECO:0007669"/>
    <property type="project" value="UniProtKB-KW"/>
</dbReference>
<keyword evidence="17" id="KW-1133">Transmembrane helix</keyword>
<dbReference type="GO" id="GO:0009252">
    <property type="term" value="P:peptidoglycan biosynthetic process"/>
    <property type="evidence" value="ECO:0007669"/>
    <property type="project" value="UniProtKB-KW"/>
</dbReference>
<dbReference type="Pfam" id="PF00912">
    <property type="entry name" value="Transgly"/>
    <property type="match status" value="1"/>
</dbReference>
<dbReference type="PANTHER" id="PTHR32282:SF11">
    <property type="entry name" value="PENICILLIN-BINDING PROTEIN 1B"/>
    <property type="match status" value="1"/>
</dbReference>
<dbReference type="Gene3D" id="2.60.40.10">
    <property type="entry name" value="Immunoglobulins"/>
    <property type="match status" value="1"/>
</dbReference>
<dbReference type="GO" id="GO:0009002">
    <property type="term" value="F:serine-type D-Ala-D-Ala carboxypeptidase activity"/>
    <property type="evidence" value="ECO:0007669"/>
    <property type="project" value="UniProtKB-EC"/>
</dbReference>
<evidence type="ECO:0000313" key="21">
    <source>
        <dbReference type="Proteomes" id="UP000033847"/>
    </source>
</evidence>
<evidence type="ECO:0000256" key="1">
    <source>
        <dbReference type="ARBA" id="ARBA00004236"/>
    </source>
</evidence>
<comment type="similarity">
    <text evidence="2">In the C-terminal section; belongs to the transpeptidase family.</text>
</comment>
<keyword evidence="10" id="KW-0133">Cell shape</keyword>
<evidence type="ECO:0000256" key="5">
    <source>
        <dbReference type="ARBA" id="ARBA00022645"/>
    </source>
</evidence>
<dbReference type="InterPro" id="IPR013783">
    <property type="entry name" value="Ig-like_fold"/>
</dbReference>
<keyword evidence="12 17" id="KW-0472">Membrane</keyword>
<keyword evidence="14" id="KW-0961">Cell wall biogenesis/degradation</keyword>
<evidence type="ECO:0000259" key="19">
    <source>
        <dbReference type="Pfam" id="PF00912"/>
    </source>
</evidence>
<dbReference type="PATRIC" id="fig|1619138.3.peg.501"/>
<dbReference type="InterPro" id="IPR050396">
    <property type="entry name" value="Glycosyltr_51/Transpeptidase"/>
</dbReference>
<dbReference type="GO" id="GO:0006508">
    <property type="term" value="P:proteolysis"/>
    <property type="evidence" value="ECO:0007669"/>
    <property type="project" value="UniProtKB-KW"/>
</dbReference>
<comment type="catalytic activity">
    <reaction evidence="15">
        <text>Preferential cleavage: (Ac)2-L-Lys-D-Ala-|-D-Ala. Also transpeptidation of peptidyl-alanyl moieties that are N-acyl substituents of D-alanine.</text>
        <dbReference type="EC" id="3.4.16.4"/>
    </reaction>
</comment>
<proteinExistence type="inferred from homology"/>
<keyword evidence="6" id="KW-0645">Protease</keyword>
<evidence type="ECO:0000256" key="6">
    <source>
        <dbReference type="ARBA" id="ARBA00022670"/>
    </source>
</evidence>
<evidence type="ECO:0000256" key="16">
    <source>
        <dbReference type="ARBA" id="ARBA00049902"/>
    </source>
</evidence>
<dbReference type="EMBL" id="LCCU01000009">
    <property type="protein sequence ID" value="KKS38068.1"/>
    <property type="molecule type" value="Genomic_DNA"/>
</dbReference>
<evidence type="ECO:0000256" key="17">
    <source>
        <dbReference type="SAM" id="Phobius"/>
    </source>
</evidence>
<organism evidence="20 21">
    <name type="scientific">candidate division WWE3 bacterium GW2011_GWF1_42_14</name>
    <dbReference type="NCBI Taxonomy" id="1619138"/>
    <lineage>
        <taxon>Bacteria</taxon>
        <taxon>Katanobacteria</taxon>
    </lineage>
</organism>
<comment type="subcellular location">
    <subcellularLocation>
        <location evidence="1">Cell membrane</location>
    </subcellularLocation>
</comment>
<dbReference type="GO" id="GO:0008658">
    <property type="term" value="F:penicillin binding"/>
    <property type="evidence" value="ECO:0007669"/>
    <property type="project" value="InterPro"/>
</dbReference>
<evidence type="ECO:0000256" key="10">
    <source>
        <dbReference type="ARBA" id="ARBA00022960"/>
    </source>
</evidence>
<dbReference type="Gene3D" id="3.40.710.10">
    <property type="entry name" value="DD-peptidase/beta-lactamase superfamily"/>
    <property type="match status" value="1"/>
</dbReference>
<evidence type="ECO:0000256" key="13">
    <source>
        <dbReference type="ARBA" id="ARBA00023268"/>
    </source>
</evidence>
<dbReference type="SUPFAM" id="SSF56601">
    <property type="entry name" value="beta-lactamase/transpeptidase-like"/>
    <property type="match status" value="1"/>
</dbReference>
<evidence type="ECO:0000256" key="14">
    <source>
        <dbReference type="ARBA" id="ARBA00023316"/>
    </source>
</evidence>
<dbReference type="GO" id="GO:0008955">
    <property type="term" value="F:peptidoglycan glycosyltransferase activity"/>
    <property type="evidence" value="ECO:0007669"/>
    <property type="project" value="UniProtKB-EC"/>
</dbReference>
<evidence type="ECO:0000256" key="7">
    <source>
        <dbReference type="ARBA" id="ARBA00022676"/>
    </source>
</evidence>
<dbReference type="SUPFAM" id="SSF53955">
    <property type="entry name" value="Lysozyme-like"/>
    <property type="match status" value="1"/>
</dbReference>
<dbReference type="InterPro" id="IPR001264">
    <property type="entry name" value="Glyco_trans_51"/>
</dbReference>
<evidence type="ECO:0000256" key="11">
    <source>
        <dbReference type="ARBA" id="ARBA00022984"/>
    </source>
</evidence>
<feature type="domain" description="Penicillin-binding protein transpeptidase" evidence="18">
    <location>
        <begin position="385"/>
        <end position="641"/>
    </location>
</feature>
<keyword evidence="5" id="KW-0121">Carboxypeptidase</keyword>
<evidence type="ECO:0000256" key="8">
    <source>
        <dbReference type="ARBA" id="ARBA00022679"/>
    </source>
</evidence>
<dbReference type="Gene3D" id="1.10.3810.10">
    <property type="entry name" value="Biosynthetic peptidoglycan transglycosylase-like"/>
    <property type="match status" value="1"/>
</dbReference>
<gene>
    <name evidence="20" type="ORF">UV00_C0009G0017</name>
</gene>
<dbReference type="AlphaFoldDB" id="A0A0G1BKS2"/>
<dbReference type="PANTHER" id="PTHR32282">
    <property type="entry name" value="BINDING PROTEIN TRANSPEPTIDASE, PUTATIVE-RELATED"/>
    <property type="match status" value="1"/>
</dbReference>
<dbReference type="FunFam" id="1.10.3810.10:FF:000001">
    <property type="entry name" value="Penicillin-binding protein 1A"/>
    <property type="match status" value="1"/>
</dbReference>
<evidence type="ECO:0000313" key="20">
    <source>
        <dbReference type="EMBL" id="KKS38068.1"/>
    </source>
</evidence>
<sequence>MAVKKSGKYRTYRPRKSFFSKFKLPVIFGSSGVKAVKGFYKRNKPETMSLAGLGAKKLKTYTVIASIVLTTMVVGLFGTVIIFAYFSRELPNPTQLLERSFELSTRFYDRNDKLIYEVFGDKNRTLVKMEDVVPYVTYATLATEDSEFYLHKGYSLRGMARALRNTFTGEGLQGGSTLTQQVIKNTLLTQDRTVVRKIKELILSLQLENRYSKDEIIQMYLNETPYGGQNYGIYSASKAYFNKLPKDLTVAESAYLAGLPQSPSYYSQFGVSPEAGIERKNYVLYLMNERGWVAADGKRHYLSQEDYEAAKNEEIKFETSRVPLEAPHFVFYAKQYLINILGEEAVEKGGLKVKTTIDLDVQQIAQETVTNELDESSANLNVWNGAMVVLDPKNGQILAMVGSKGYNLDSQPEGCTPGSSGENSCKFDPYVNVAISDRQPGSAIKPITYANMLAQGYSIAYPLLDMPISFEGSAPDKPYIPENYDGIFRGVVSLRKALGNSLNIPAVEALKIGGIDNMIDLAEKMGISTFKDRQRYGLALTLGGGETKLLELTGAFSVFAAEGMFHKPVPIIEVQDANGRIVYKPQERATRALEEGPAFLISDILSDNGARSDVFGTASLLNIPGHTVAVKTGTTDDKRDNYAIGYTPFVVVGVWVGNSNNEKMNPYIASGISGASPIWNTFMKEYLKDKADEKFKVPSNVEKFLVDRLTGGLPFEGFDTRNEWFVKGTEPTAKSDWFQRLEVCKIDGRIANDGCKDAGKTDEISFVRVTAPYSEWQPAVDAWVKERYKEDDRFFPPLMQSKLKFDGDEVSNKDDVNVQIVGVKDGQSVPLNFRLNIEISAYNDIKIVRIYMDGDKVAEDDASPYGYNFQLDASKIGSHEFEATVTDDDDNKGSAKIRLNLVGYARQ</sequence>
<name>A0A0G1BKS2_UNCKA</name>
<dbReference type="Pfam" id="PF00905">
    <property type="entry name" value="Transpeptidase"/>
    <property type="match status" value="1"/>
</dbReference>
<keyword evidence="4" id="KW-1003">Cell membrane</keyword>
<evidence type="ECO:0000259" key="18">
    <source>
        <dbReference type="Pfam" id="PF00905"/>
    </source>
</evidence>
<dbReference type="Proteomes" id="UP000033847">
    <property type="component" value="Unassembled WGS sequence"/>
</dbReference>
<evidence type="ECO:0000256" key="3">
    <source>
        <dbReference type="ARBA" id="ARBA00007739"/>
    </source>
</evidence>
<keyword evidence="9" id="KW-0378">Hydrolase</keyword>
<keyword evidence="8" id="KW-0808">Transferase</keyword>
<keyword evidence="11" id="KW-0573">Peptidoglycan synthesis</keyword>
<keyword evidence="7" id="KW-0328">Glycosyltransferase</keyword>
<evidence type="ECO:0000256" key="9">
    <source>
        <dbReference type="ARBA" id="ARBA00022801"/>
    </source>
</evidence>
<reference evidence="20 21" key="1">
    <citation type="journal article" date="2015" name="Nature">
        <title>rRNA introns, odd ribosomes, and small enigmatic genomes across a large radiation of phyla.</title>
        <authorList>
            <person name="Brown C.T."/>
            <person name="Hug L.A."/>
            <person name="Thomas B.C."/>
            <person name="Sharon I."/>
            <person name="Castelle C.J."/>
            <person name="Singh A."/>
            <person name="Wilkins M.J."/>
            <person name="Williams K.H."/>
            <person name="Banfield J.F."/>
        </authorList>
    </citation>
    <scope>NUCLEOTIDE SEQUENCE [LARGE SCALE GENOMIC DNA]</scope>
</reference>
<feature type="transmembrane region" description="Helical" evidence="17">
    <location>
        <begin position="61"/>
        <end position="86"/>
    </location>
</feature>
<dbReference type="GO" id="GO:0005886">
    <property type="term" value="C:plasma membrane"/>
    <property type="evidence" value="ECO:0007669"/>
    <property type="project" value="UniProtKB-SubCell"/>
</dbReference>
<evidence type="ECO:0000256" key="12">
    <source>
        <dbReference type="ARBA" id="ARBA00023136"/>
    </source>
</evidence>
<evidence type="ECO:0000256" key="2">
    <source>
        <dbReference type="ARBA" id="ARBA00007090"/>
    </source>
</evidence>
<dbReference type="InterPro" id="IPR036950">
    <property type="entry name" value="PBP_transglycosylase"/>
</dbReference>
<keyword evidence="17" id="KW-0812">Transmembrane</keyword>
<evidence type="ECO:0000256" key="4">
    <source>
        <dbReference type="ARBA" id="ARBA00022475"/>
    </source>
</evidence>
<comment type="caution">
    <text evidence="20">The sequence shown here is derived from an EMBL/GenBank/DDBJ whole genome shotgun (WGS) entry which is preliminary data.</text>
</comment>
<dbReference type="GO" id="GO:0008360">
    <property type="term" value="P:regulation of cell shape"/>
    <property type="evidence" value="ECO:0007669"/>
    <property type="project" value="UniProtKB-KW"/>
</dbReference>